<keyword evidence="1" id="KW-0812">Transmembrane</keyword>
<proteinExistence type="predicted"/>
<reference evidence="2 3" key="1">
    <citation type="submission" date="2020-08" db="EMBL/GenBank/DDBJ databases">
        <authorList>
            <person name="Koutsovoulos G."/>
            <person name="Danchin GJ E."/>
        </authorList>
    </citation>
    <scope>NUCLEOTIDE SEQUENCE [LARGE SCALE GENOMIC DNA]</scope>
</reference>
<feature type="transmembrane region" description="Helical" evidence="1">
    <location>
        <begin position="134"/>
        <end position="153"/>
    </location>
</feature>
<gene>
    <name evidence="2" type="ORF">MENT_LOCUS16412</name>
</gene>
<protein>
    <submittedName>
        <fullName evidence="2">Uncharacterized protein</fullName>
    </submittedName>
</protein>
<keyword evidence="1" id="KW-1133">Transmembrane helix</keyword>
<evidence type="ECO:0000256" key="1">
    <source>
        <dbReference type="SAM" id="Phobius"/>
    </source>
</evidence>
<evidence type="ECO:0000313" key="3">
    <source>
        <dbReference type="Proteomes" id="UP000580250"/>
    </source>
</evidence>
<sequence>MPGRSFQRTKVMKNFKGIKELIEASQYVDAGVIEVTAALKDVPDGVNQYYESQERKFGCLPWRLQLQKGFDLSRDRLDRDVGQVSHFIKVTLRCDFTEQSNWIAKASGVLSMEKWPEKMKGKSDAERKPEHKELLLVILSVSALIILCLILLFNGGHFSTWVQALIYKCYTIRKSSSS</sequence>
<organism evidence="2 3">
    <name type="scientific">Meloidogyne enterolobii</name>
    <name type="common">Root-knot nematode worm</name>
    <name type="synonym">Meloidogyne mayaguensis</name>
    <dbReference type="NCBI Taxonomy" id="390850"/>
    <lineage>
        <taxon>Eukaryota</taxon>
        <taxon>Metazoa</taxon>
        <taxon>Ecdysozoa</taxon>
        <taxon>Nematoda</taxon>
        <taxon>Chromadorea</taxon>
        <taxon>Rhabditida</taxon>
        <taxon>Tylenchina</taxon>
        <taxon>Tylenchomorpha</taxon>
        <taxon>Tylenchoidea</taxon>
        <taxon>Meloidogynidae</taxon>
        <taxon>Meloidogyninae</taxon>
        <taxon>Meloidogyne</taxon>
    </lineage>
</organism>
<evidence type="ECO:0000313" key="2">
    <source>
        <dbReference type="EMBL" id="CAD2164142.1"/>
    </source>
</evidence>
<dbReference type="Proteomes" id="UP000580250">
    <property type="component" value="Unassembled WGS sequence"/>
</dbReference>
<keyword evidence="1" id="KW-0472">Membrane</keyword>
<accession>A0A6V7URG8</accession>
<name>A0A6V7URG8_MELEN</name>
<comment type="caution">
    <text evidence="2">The sequence shown here is derived from an EMBL/GenBank/DDBJ whole genome shotgun (WGS) entry which is preliminary data.</text>
</comment>
<dbReference type="EMBL" id="CAJEWN010000102">
    <property type="protein sequence ID" value="CAD2164142.1"/>
    <property type="molecule type" value="Genomic_DNA"/>
</dbReference>
<dbReference type="AlphaFoldDB" id="A0A6V7URG8"/>